<dbReference type="HOGENOM" id="CLU_2522461_0_0_6"/>
<keyword evidence="1" id="KW-0732">Signal</keyword>
<dbReference type="EMBL" id="FP236843">
    <property type="protein sequence ID" value="CAX61852.1"/>
    <property type="molecule type" value="Genomic_DNA"/>
</dbReference>
<dbReference type="RefSeq" id="WP_013204323.1">
    <property type="nucleotide sequence ID" value="NC_014306.1"/>
</dbReference>
<organism evidence="3">
    <name type="scientific">Erwinia billingiae (strain Eb661)</name>
    <dbReference type="NCBI Taxonomy" id="634500"/>
    <lineage>
        <taxon>Bacteria</taxon>
        <taxon>Pseudomonadati</taxon>
        <taxon>Pseudomonadota</taxon>
        <taxon>Gammaproteobacteria</taxon>
        <taxon>Enterobacterales</taxon>
        <taxon>Erwiniaceae</taxon>
        <taxon>Erwinia</taxon>
    </lineage>
</organism>
<proteinExistence type="predicted"/>
<dbReference type="AlphaFoldDB" id="D8ML24"/>
<evidence type="ECO:0000313" key="3">
    <source>
        <dbReference type="Proteomes" id="UP000008793"/>
    </source>
</evidence>
<evidence type="ECO:0000313" key="2">
    <source>
        <dbReference type="EMBL" id="CAX61852.1"/>
    </source>
</evidence>
<reference evidence="2 3" key="1">
    <citation type="journal article" date="2010" name="BMC Genomics">
        <title>Genome comparison of the epiphytic bacteria Erwinia billingiae and E. tasmaniensis with the pear pathogen E. pyrifoliae.</title>
        <authorList>
            <person name="Kube M."/>
            <person name="Migdoll A.M."/>
            <person name="Gehring I."/>
            <person name="Heitmann K."/>
            <person name="Mayer Y."/>
            <person name="Kuhl H."/>
            <person name="Knaust F."/>
            <person name="Geider K."/>
            <person name="Reinhardt R."/>
        </authorList>
    </citation>
    <scope>NUCLEOTIDE SEQUENCE [LARGE SCALE GENOMIC DNA]</scope>
    <source>
        <strain evidence="2 3">Eb661</strain>
    </source>
</reference>
<dbReference type="GeneID" id="90514241"/>
<feature type="chain" id="PRO_5003117925" evidence="1">
    <location>
        <begin position="20"/>
        <end position="84"/>
    </location>
</feature>
<feature type="signal peptide" evidence="1">
    <location>
        <begin position="1"/>
        <end position="19"/>
    </location>
</feature>
<name>D8ML24_ERWBE</name>
<dbReference type="Proteomes" id="UP000008793">
    <property type="component" value="Chromosome"/>
</dbReference>
<dbReference type="STRING" id="634500.EbC_43210"/>
<dbReference type="eggNOG" id="ENOG5031M7I">
    <property type="taxonomic scope" value="Bacteria"/>
</dbReference>
<sequence>MKKTLLLLIALAMSGPAFALTLGPQAPVSVITVHCDPGSCFSGSAATQDLTQGLVGYARQVQRVLRPVETLGAVGDISFSSQPK</sequence>
<gene>
    <name evidence="2" type="ordered locus">EbC_43210</name>
</gene>
<protein>
    <submittedName>
        <fullName evidence="2">Uncharacterized protein</fullName>
    </submittedName>
</protein>
<keyword evidence="3" id="KW-1185">Reference proteome</keyword>
<dbReference type="KEGG" id="ebi:EbC_43210"/>
<evidence type="ECO:0000256" key="1">
    <source>
        <dbReference type="SAM" id="SignalP"/>
    </source>
</evidence>
<accession>D8ML24</accession>